<dbReference type="SUPFAM" id="SSF52980">
    <property type="entry name" value="Restriction endonuclease-like"/>
    <property type="match status" value="1"/>
</dbReference>
<evidence type="ECO:0000256" key="1">
    <source>
        <dbReference type="ARBA" id="ARBA00006738"/>
    </source>
</evidence>
<protein>
    <recommendedName>
        <fullName evidence="2">UPF0102 protein G0027_13435</fullName>
    </recommendedName>
</protein>
<gene>
    <name evidence="3" type="ORF">G0027_13435</name>
</gene>
<dbReference type="Gene3D" id="3.40.1350.10">
    <property type="match status" value="1"/>
</dbReference>
<dbReference type="PANTHER" id="PTHR34039">
    <property type="entry name" value="UPF0102 PROTEIN YRAN"/>
    <property type="match status" value="1"/>
</dbReference>
<evidence type="ECO:0000313" key="3">
    <source>
        <dbReference type="EMBL" id="QOW43752.1"/>
    </source>
</evidence>
<dbReference type="Pfam" id="PF02021">
    <property type="entry name" value="UPF0102"/>
    <property type="match status" value="1"/>
</dbReference>
<dbReference type="InterPro" id="IPR003509">
    <property type="entry name" value="UPF0102_YraN-like"/>
</dbReference>
<dbReference type="GO" id="GO:0003676">
    <property type="term" value="F:nucleic acid binding"/>
    <property type="evidence" value="ECO:0007669"/>
    <property type="project" value="InterPro"/>
</dbReference>
<dbReference type="HAMAP" id="MF_00048">
    <property type="entry name" value="UPF0102"/>
    <property type="match status" value="1"/>
</dbReference>
<dbReference type="Proteomes" id="UP000593812">
    <property type="component" value="Chromosome"/>
</dbReference>
<dbReference type="PANTHER" id="PTHR34039:SF1">
    <property type="entry name" value="UPF0102 PROTEIN YRAN"/>
    <property type="match status" value="1"/>
</dbReference>
<dbReference type="GeneID" id="69466386"/>
<evidence type="ECO:0000256" key="2">
    <source>
        <dbReference type="HAMAP-Rule" id="MF_00048"/>
    </source>
</evidence>
<sequence length="140" mass="16319">MASQRARLGQWAEQQAAVLLEQQGYQILAANYHCRYGEIDLIVRQDQQLVFVEVKARSFSDYGRAVEVVSISKQQKLIKTALTYLSNSAQLQDFYCRFDVICFDFTEQIAKTVQQDFSNFTYDLQWIENAFTFDSEFINL</sequence>
<evidence type="ECO:0000313" key="4">
    <source>
        <dbReference type="Proteomes" id="UP000593812"/>
    </source>
</evidence>
<dbReference type="NCBIfam" id="TIGR00252">
    <property type="entry name" value="YraN family protein"/>
    <property type="match status" value="1"/>
</dbReference>
<proteinExistence type="inferred from homology"/>
<dbReference type="EMBL" id="CP048654">
    <property type="protein sequence ID" value="QOW43752.1"/>
    <property type="molecule type" value="Genomic_DNA"/>
</dbReference>
<dbReference type="InterPro" id="IPR011335">
    <property type="entry name" value="Restrct_endonuc-II-like"/>
</dbReference>
<accession>A0A7S6VRV1</accession>
<organism evidence="3 4">
    <name type="scientific">Acinetobacter indicus</name>
    <dbReference type="NCBI Taxonomy" id="756892"/>
    <lineage>
        <taxon>Bacteria</taxon>
        <taxon>Pseudomonadati</taxon>
        <taxon>Pseudomonadota</taxon>
        <taxon>Gammaproteobacteria</taxon>
        <taxon>Moraxellales</taxon>
        <taxon>Moraxellaceae</taxon>
        <taxon>Acinetobacter</taxon>
    </lineage>
</organism>
<dbReference type="InterPro" id="IPR011856">
    <property type="entry name" value="tRNA_endonuc-like_dom_sf"/>
</dbReference>
<name>A0A7S6VRV1_9GAMM</name>
<comment type="similarity">
    <text evidence="1 2">Belongs to the UPF0102 family.</text>
</comment>
<dbReference type="NCBIfam" id="NF009150">
    <property type="entry name" value="PRK12497.1-3"/>
    <property type="match status" value="1"/>
</dbReference>
<dbReference type="AlphaFoldDB" id="A0A7S6VRV1"/>
<reference evidence="3 4" key="1">
    <citation type="submission" date="2020-02" db="EMBL/GenBank/DDBJ databases">
        <title>Tigecycline-resistant Acinetobacter species from pigs and migratory birds.</title>
        <authorList>
            <person name="Chen C."/>
            <person name="Sun J."/>
            <person name="Liao X.-P."/>
            <person name="Liu Y.-H."/>
        </authorList>
    </citation>
    <scope>NUCLEOTIDE SEQUENCE [LARGE SCALE GENOMIC DNA]</scope>
    <source>
        <strain evidence="3 4">C15_T</strain>
    </source>
</reference>
<dbReference type="RefSeq" id="WP_016659236.1">
    <property type="nucleotide sequence ID" value="NZ_CAXNYR010000002.1"/>
</dbReference>
<dbReference type="CDD" id="cd20736">
    <property type="entry name" value="PoNe_Nuclease"/>
    <property type="match status" value="1"/>
</dbReference>